<dbReference type="CDD" id="cd00405">
    <property type="entry name" value="PRAI"/>
    <property type="match status" value="1"/>
</dbReference>
<keyword evidence="5 9" id="KW-0028">Amino-acid biosynthesis</keyword>
<dbReference type="InterPro" id="IPR013785">
    <property type="entry name" value="Aldolase_TIM"/>
</dbReference>
<evidence type="ECO:0000256" key="3">
    <source>
        <dbReference type="ARBA" id="ARBA00012572"/>
    </source>
</evidence>
<evidence type="ECO:0000313" key="12">
    <source>
        <dbReference type="Proteomes" id="UP001595978"/>
    </source>
</evidence>
<dbReference type="Proteomes" id="UP001595978">
    <property type="component" value="Unassembled WGS sequence"/>
</dbReference>
<dbReference type="EC" id="5.3.1.24" evidence="3 9"/>
<dbReference type="GO" id="GO:0004640">
    <property type="term" value="F:phosphoribosylanthranilate isomerase activity"/>
    <property type="evidence" value="ECO:0007669"/>
    <property type="project" value="UniProtKB-EC"/>
</dbReference>
<gene>
    <name evidence="9" type="primary">trpF</name>
    <name evidence="11" type="ORF">ACFPOH_04000</name>
</gene>
<reference evidence="12" key="1">
    <citation type="journal article" date="2019" name="Int. J. Syst. Evol. Microbiol.">
        <title>The Global Catalogue of Microorganisms (GCM) 10K type strain sequencing project: providing services to taxonomists for standard genome sequencing and annotation.</title>
        <authorList>
            <consortium name="The Broad Institute Genomics Platform"/>
            <consortium name="The Broad Institute Genome Sequencing Center for Infectious Disease"/>
            <person name="Wu L."/>
            <person name="Ma J."/>
        </authorList>
    </citation>
    <scope>NUCLEOTIDE SEQUENCE [LARGE SCALE GENOMIC DNA]</scope>
    <source>
        <strain evidence="12">CCUG 56331</strain>
    </source>
</reference>
<keyword evidence="12" id="KW-1185">Reference proteome</keyword>
<dbReference type="Pfam" id="PF00697">
    <property type="entry name" value="PRAI"/>
    <property type="match status" value="1"/>
</dbReference>
<dbReference type="InterPro" id="IPR001240">
    <property type="entry name" value="PRAI_dom"/>
</dbReference>
<evidence type="ECO:0000256" key="9">
    <source>
        <dbReference type="HAMAP-Rule" id="MF_00135"/>
    </source>
</evidence>
<keyword evidence="6 9" id="KW-0822">Tryptophan biosynthesis</keyword>
<evidence type="ECO:0000256" key="5">
    <source>
        <dbReference type="ARBA" id="ARBA00022605"/>
    </source>
</evidence>
<comment type="catalytic activity">
    <reaction evidence="1 9">
        <text>N-(5-phospho-beta-D-ribosyl)anthranilate = 1-(2-carboxyphenylamino)-1-deoxy-D-ribulose 5-phosphate</text>
        <dbReference type="Rhea" id="RHEA:21540"/>
        <dbReference type="ChEBI" id="CHEBI:18277"/>
        <dbReference type="ChEBI" id="CHEBI:58613"/>
        <dbReference type="EC" id="5.3.1.24"/>
    </reaction>
</comment>
<protein>
    <recommendedName>
        <fullName evidence="4 9">N-(5'-phosphoribosyl)anthranilate isomerase</fullName>
        <shortName evidence="9">PRAI</shortName>
        <ecNumber evidence="3 9">5.3.1.24</ecNumber>
    </recommendedName>
</protein>
<accession>A0ABW0R842</accession>
<comment type="similarity">
    <text evidence="9">Belongs to the TrpF family.</text>
</comment>
<sequence length="210" mass="22846">MTKVKICGLKEAVHVLCAVNAGADFVGFVFAPSKRQISIEKARKLAKLVPNHVKKVGVFVNPTENEVREAFENVPLDYVQYHGNEDPAFIEQLGYPSIKAFSIRDEEDVKKAGKFNVDYYLFDAPGTDYAGGSGKVFDWSLLDQLSIPREKVILAGGLNASNVQKAIATVRPSAVDVSSGVEQNGEKNGELIQSFIQAVKTSQQTVKGAN</sequence>
<comment type="caution">
    <text evidence="11">The sequence shown here is derived from an EMBL/GenBank/DDBJ whole genome shotgun (WGS) entry which is preliminary data.</text>
</comment>
<dbReference type="EMBL" id="JBHSNQ010000040">
    <property type="protein sequence ID" value="MFC5540941.1"/>
    <property type="molecule type" value="Genomic_DNA"/>
</dbReference>
<evidence type="ECO:0000256" key="4">
    <source>
        <dbReference type="ARBA" id="ARBA00022272"/>
    </source>
</evidence>
<evidence type="ECO:0000256" key="1">
    <source>
        <dbReference type="ARBA" id="ARBA00001164"/>
    </source>
</evidence>
<evidence type="ECO:0000256" key="7">
    <source>
        <dbReference type="ARBA" id="ARBA00023141"/>
    </source>
</evidence>
<dbReference type="InterPro" id="IPR011060">
    <property type="entry name" value="RibuloseP-bd_barrel"/>
</dbReference>
<feature type="domain" description="N-(5'phosphoribosyl) anthranilate isomerase (PRAI)" evidence="10">
    <location>
        <begin position="4"/>
        <end position="198"/>
    </location>
</feature>
<dbReference type="PANTHER" id="PTHR42894:SF1">
    <property type="entry name" value="N-(5'-PHOSPHORIBOSYL)ANTHRANILATE ISOMERASE"/>
    <property type="match status" value="1"/>
</dbReference>
<organism evidence="11 12">
    <name type="scientific">Ureibacillus suwonensis</name>
    <dbReference type="NCBI Taxonomy" id="313007"/>
    <lineage>
        <taxon>Bacteria</taxon>
        <taxon>Bacillati</taxon>
        <taxon>Bacillota</taxon>
        <taxon>Bacilli</taxon>
        <taxon>Bacillales</taxon>
        <taxon>Caryophanaceae</taxon>
        <taxon>Ureibacillus</taxon>
    </lineage>
</organism>
<evidence type="ECO:0000259" key="10">
    <source>
        <dbReference type="Pfam" id="PF00697"/>
    </source>
</evidence>
<dbReference type="SUPFAM" id="SSF51366">
    <property type="entry name" value="Ribulose-phoshate binding barrel"/>
    <property type="match status" value="1"/>
</dbReference>
<dbReference type="HAMAP" id="MF_00135">
    <property type="entry name" value="PRAI"/>
    <property type="match status" value="1"/>
</dbReference>
<comment type="pathway">
    <text evidence="2 9">Amino-acid biosynthesis; L-tryptophan biosynthesis; L-tryptophan from chorismate: step 3/5.</text>
</comment>
<dbReference type="NCBIfam" id="NF002300">
    <property type="entry name" value="PRK01222.1-7"/>
    <property type="match status" value="1"/>
</dbReference>
<dbReference type="Gene3D" id="3.20.20.70">
    <property type="entry name" value="Aldolase class I"/>
    <property type="match status" value="1"/>
</dbReference>
<keyword evidence="7 9" id="KW-0057">Aromatic amino acid biosynthesis</keyword>
<dbReference type="PANTHER" id="PTHR42894">
    <property type="entry name" value="N-(5'-PHOSPHORIBOSYL)ANTHRANILATE ISOMERASE"/>
    <property type="match status" value="1"/>
</dbReference>
<evidence type="ECO:0000256" key="8">
    <source>
        <dbReference type="ARBA" id="ARBA00023235"/>
    </source>
</evidence>
<evidence type="ECO:0000256" key="6">
    <source>
        <dbReference type="ARBA" id="ARBA00022822"/>
    </source>
</evidence>
<keyword evidence="8 9" id="KW-0413">Isomerase</keyword>
<dbReference type="InterPro" id="IPR044643">
    <property type="entry name" value="TrpF_fam"/>
</dbReference>
<evidence type="ECO:0000256" key="2">
    <source>
        <dbReference type="ARBA" id="ARBA00004664"/>
    </source>
</evidence>
<dbReference type="RefSeq" id="WP_390308880.1">
    <property type="nucleotide sequence ID" value="NZ_JBHSNQ010000040.1"/>
</dbReference>
<proteinExistence type="inferred from homology"/>
<evidence type="ECO:0000313" key="11">
    <source>
        <dbReference type="EMBL" id="MFC5540941.1"/>
    </source>
</evidence>
<name>A0ABW0R842_9BACL</name>